<keyword evidence="3" id="KW-1185">Reference proteome</keyword>
<protein>
    <submittedName>
        <fullName evidence="2">Cellobiose phosphorylase</fullName>
    </submittedName>
</protein>
<dbReference type="EMBL" id="JAERWL010000015">
    <property type="protein sequence ID" value="MBM9478184.1"/>
    <property type="molecule type" value="Genomic_DNA"/>
</dbReference>
<gene>
    <name evidence="2" type="ORF">JL107_17180</name>
</gene>
<feature type="domain" description="Glycoamylase-like" evidence="1">
    <location>
        <begin position="233"/>
        <end position="417"/>
    </location>
</feature>
<evidence type="ECO:0000259" key="1">
    <source>
        <dbReference type="Pfam" id="PF10091"/>
    </source>
</evidence>
<dbReference type="AlphaFoldDB" id="A0A939C6K3"/>
<dbReference type="InterPro" id="IPR019282">
    <property type="entry name" value="Glycoamylase-like_cons_dom"/>
</dbReference>
<proteinExistence type="predicted"/>
<reference evidence="2" key="1">
    <citation type="submission" date="2021-01" db="EMBL/GenBank/DDBJ databases">
        <title>KCTC 19127 draft genome.</title>
        <authorList>
            <person name="An D."/>
        </authorList>
    </citation>
    <scope>NUCLEOTIDE SEQUENCE</scope>
    <source>
        <strain evidence="2">KCTC 19127</strain>
    </source>
</reference>
<dbReference type="Pfam" id="PF10091">
    <property type="entry name" value="Glycoamylase"/>
    <property type="match status" value="1"/>
</dbReference>
<name>A0A939C6K3_9ACTN</name>
<dbReference type="RefSeq" id="WP_205258306.1">
    <property type="nucleotide sequence ID" value="NZ_BAAAPV010000002.1"/>
</dbReference>
<evidence type="ECO:0000313" key="3">
    <source>
        <dbReference type="Proteomes" id="UP000663801"/>
    </source>
</evidence>
<sequence>MTGRPTTELTPDERDLLTRWARDTWRSLMAMTDPATGLPSDGIDADLDARSRSGYTSPTNIGGLLWSTALAGRLGFLAPDVCRSRLRRTLATVARLHRHAPSGMFVNWYGEADGAALTAMPDGEPIRPFLSSVDNGWLAVALMVVGRADPALAAPCREVLRDMDFGFFHDPAADLLRGGCWIDEPDGEAVRGRYRGDGPDVWFTPHHYATLNSESRIGSYVGLALGQLPAGHYAAMQRGSVTHRGTTLVPTFGGSMFEALMPELFVDETVWGPTSWGHNHPGTVAAQRDFGLLEAGYGSWGFSPAARPGGGYSEWGVEAISVLDGGYPSDLQRTTAAEAAERGWGDGVVTPHALALALAHDRPAALAALADLENRYGAYGPGGFHDAVAVGSGLRAERHLALDQSILLAALGNVLTGGQLRTWFADPTTELRLRPLMSAEVFPGAGHPDERTR</sequence>
<comment type="caution">
    <text evidence="2">The sequence shown here is derived from an EMBL/GenBank/DDBJ whole genome shotgun (WGS) entry which is preliminary data.</text>
</comment>
<accession>A0A939C6K3</accession>
<dbReference type="Gene3D" id="1.50.10.140">
    <property type="match status" value="1"/>
</dbReference>
<dbReference type="Proteomes" id="UP000663801">
    <property type="component" value="Unassembled WGS sequence"/>
</dbReference>
<evidence type="ECO:0000313" key="2">
    <source>
        <dbReference type="EMBL" id="MBM9478184.1"/>
    </source>
</evidence>
<organism evidence="2 3">
    <name type="scientific">Nakamurella flavida</name>
    <dbReference type="NCBI Taxonomy" id="363630"/>
    <lineage>
        <taxon>Bacteria</taxon>
        <taxon>Bacillati</taxon>
        <taxon>Actinomycetota</taxon>
        <taxon>Actinomycetes</taxon>
        <taxon>Nakamurellales</taxon>
        <taxon>Nakamurellaceae</taxon>
        <taxon>Nakamurella</taxon>
    </lineage>
</organism>